<sequence>MGEEAQRHHPRRGGCFCLSSECSHWGFGAEHLGRTLRSFIPNSQRREFSLKVEGRAITKDMGSKITGCAGRGSN</sequence>
<comment type="caution">
    <text evidence="1">The sequence shown here is derived from an EMBL/GenBank/DDBJ whole genome shotgun (WGS) entry which is preliminary data.</text>
</comment>
<dbReference type="EMBL" id="CM031812">
    <property type="protein sequence ID" value="KAG6657148.1"/>
    <property type="molecule type" value="Genomic_DNA"/>
</dbReference>
<dbReference type="AlphaFoldDB" id="A0A8T1QSC4"/>
<reference evidence="1" key="1">
    <citation type="submission" date="2020-12" db="EMBL/GenBank/DDBJ databases">
        <title>WGS assembly of Carya illinoinensis cv. Pawnee.</title>
        <authorList>
            <person name="Platts A."/>
            <person name="Shu S."/>
            <person name="Wright S."/>
            <person name="Barry K."/>
            <person name="Edger P."/>
            <person name="Pires J.C."/>
            <person name="Schmutz J."/>
        </authorList>
    </citation>
    <scope>NUCLEOTIDE SEQUENCE</scope>
    <source>
        <tissue evidence="1">Leaf</tissue>
    </source>
</reference>
<gene>
    <name evidence="1" type="ORF">CIPAW_04G069900</name>
</gene>
<dbReference type="Proteomes" id="UP000811609">
    <property type="component" value="Chromosome 4"/>
</dbReference>
<keyword evidence="2" id="KW-1185">Reference proteome</keyword>
<evidence type="ECO:0000313" key="1">
    <source>
        <dbReference type="EMBL" id="KAG6657149.1"/>
    </source>
</evidence>
<evidence type="ECO:0000313" key="2">
    <source>
        <dbReference type="Proteomes" id="UP000811609"/>
    </source>
</evidence>
<dbReference type="EMBL" id="CM031812">
    <property type="protein sequence ID" value="KAG6657149.1"/>
    <property type="molecule type" value="Genomic_DNA"/>
</dbReference>
<proteinExistence type="predicted"/>
<name>A0A8T1QSC4_CARIL</name>
<accession>A0A8T1QSC4</accession>
<organism evidence="1 2">
    <name type="scientific">Carya illinoinensis</name>
    <name type="common">Pecan</name>
    <dbReference type="NCBI Taxonomy" id="32201"/>
    <lineage>
        <taxon>Eukaryota</taxon>
        <taxon>Viridiplantae</taxon>
        <taxon>Streptophyta</taxon>
        <taxon>Embryophyta</taxon>
        <taxon>Tracheophyta</taxon>
        <taxon>Spermatophyta</taxon>
        <taxon>Magnoliopsida</taxon>
        <taxon>eudicotyledons</taxon>
        <taxon>Gunneridae</taxon>
        <taxon>Pentapetalae</taxon>
        <taxon>rosids</taxon>
        <taxon>fabids</taxon>
        <taxon>Fagales</taxon>
        <taxon>Juglandaceae</taxon>
        <taxon>Carya</taxon>
    </lineage>
</organism>
<protein>
    <submittedName>
        <fullName evidence="1">Uncharacterized protein</fullName>
    </submittedName>
</protein>